<dbReference type="Proteomes" id="UP000886743">
    <property type="component" value="Unassembled WGS sequence"/>
</dbReference>
<evidence type="ECO:0000313" key="1">
    <source>
        <dbReference type="EMBL" id="HIV03245.1"/>
    </source>
</evidence>
<organism evidence="1 2">
    <name type="scientific">Candidatus Aphodoplasma excrementigallinarum</name>
    <dbReference type="NCBI Taxonomy" id="2840673"/>
    <lineage>
        <taxon>Bacteria</taxon>
        <taxon>Bacillati</taxon>
        <taxon>Bacillota</taxon>
        <taxon>Clostridia</taxon>
        <taxon>Eubacteriales</taxon>
        <taxon>Candidatus Aphodoplasma</taxon>
    </lineage>
</organism>
<name>A0A9D1NI05_9FIRM</name>
<dbReference type="EMBL" id="DVOF01000196">
    <property type="protein sequence ID" value="HIV03245.1"/>
    <property type="molecule type" value="Genomic_DNA"/>
</dbReference>
<comment type="caution">
    <text evidence="1">The sequence shown here is derived from an EMBL/GenBank/DDBJ whole genome shotgun (WGS) entry which is preliminary data.</text>
</comment>
<protein>
    <submittedName>
        <fullName evidence="1">Uncharacterized protein</fullName>
    </submittedName>
</protein>
<accession>A0A9D1NI05</accession>
<proteinExistence type="predicted"/>
<dbReference type="AlphaFoldDB" id="A0A9D1NI05"/>
<sequence length="133" mass="13982">MANDMGSTIDALKDLLNSPGAEEKLSSMLGAFLGGDGEEKSAAPADLLSSLMGGGEKKDGGAQDILSGIPVESMLKVAQAYQQISKKDDPRVNLLRAIKPYVRSSRSESVETAIKLLGLLRLAPLLGDLKDVL</sequence>
<reference evidence="1" key="1">
    <citation type="submission" date="2020-10" db="EMBL/GenBank/DDBJ databases">
        <authorList>
            <person name="Gilroy R."/>
        </authorList>
    </citation>
    <scope>NUCLEOTIDE SEQUENCE</scope>
    <source>
        <strain evidence="1">4920</strain>
    </source>
</reference>
<gene>
    <name evidence="1" type="ORF">IAC74_06685</name>
</gene>
<reference evidence="1" key="2">
    <citation type="journal article" date="2021" name="PeerJ">
        <title>Extensive microbial diversity within the chicken gut microbiome revealed by metagenomics and culture.</title>
        <authorList>
            <person name="Gilroy R."/>
            <person name="Ravi A."/>
            <person name="Getino M."/>
            <person name="Pursley I."/>
            <person name="Horton D.L."/>
            <person name="Alikhan N.F."/>
            <person name="Baker D."/>
            <person name="Gharbi K."/>
            <person name="Hall N."/>
            <person name="Watson M."/>
            <person name="Adriaenssens E.M."/>
            <person name="Foster-Nyarko E."/>
            <person name="Jarju S."/>
            <person name="Secka A."/>
            <person name="Antonio M."/>
            <person name="Oren A."/>
            <person name="Chaudhuri R.R."/>
            <person name="La Ragione R."/>
            <person name="Hildebrand F."/>
            <person name="Pallen M.J."/>
        </authorList>
    </citation>
    <scope>NUCLEOTIDE SEQUENCE</scope>
    <source>
        <strain evidence="1">4920</strain>
    </source>
</reference>
<evidence type="ECO:0000313" key="2">
    <source>
        <dbReference type="Proteomes" id="UP000886743"/>
    </source>
</evidence>